<accession>A0AAW1Q281</accession>
<keyword evidence="13" id="KW-1185">Reference proteome</keyword>
<keyword evidence="3" id="KW-0813">Transport</keyword>
<dbReference type="GO" id="GO:0015031">
    <property type="term" value="P:protein transport"/>
    <property type="evidence" value="ECO:0007669"/>
    <property type="project" value="UniProtKB-KW"/>
</dbReference>
<dbReference type="InterPro" id="IPR001841">
    <property type="entry name" value="Znf_RING"/>
</dbReference>
<dbReference type="GO" id="GO:0034198">
    <property type="term" value="P:cellular response to amino acid starvation"/>
    <property type="evidence" value="ECO:0007669"/>
    <property type="project" value="TreeGrafter"/>
</dbReference>
<dbReference type="SUPFAM" id="SSF50978">
    <property type="entry name" value="WD40 repeat-like"/>
    <property type="match status" value="1"/>
</dbReference>
<dbReference type="GO" id="GO:0008270">
    <property type="term" value="F:zinc ion binding"/>
    <property type="evidence" value="ECO:0007669"/>
    <property type="project" value="UniProtKB-KW"/>
</dbReference>
<reference evidence="12 13" key="1">
    <citation type="journal article" date="2024" name="Nat. Commun.">
        <title>Phylogenomics reveals the evolutionary origins of lichenization in chlorophyte algae.</title>
        <authorList>
            <person name="Puginier C."/>
            <person name="Libourel C."/>
            <person name="Otte J."/>
            <person name="Skaloud P."/>
            <person name="Haon M."/>
            <person name="Grisel S."/>
            <person name="Petersen M."/>
            <person name="Berrin J.G."/>
            <person name="Delaux P.M."/>
            <person name="Dal Grande F."/>
            <person name="Keller J."/>
        </authorList>
    </citation>
    <scope>NUCLEOTIDE SEQUENCE [LARGE SCALE GENOMIC DNA]</scope>
    <source>
        <strain evidence="12 13">SAG 2043</strain>
    </source>
</reference>
<keyword evidence="8" id="KW-0862">Zinc</keyword>
<dbReference type="Pfam" id="PF13639">
    <property type="entry name" value="zf-RING_2"/>
    <property type="match status" value="1"/>
</dbReference>
<keyword evidence="5" id="KW-0677">Repeat</keyword>
<dbReference type="SMART" id="SM00184">
    <property type="entry name" value="RING"/>
    <property type="match status" value="1"/>
</dbReference>
<keyword evidence="4 9" id="KW-0853">WD repeat</keyword>
<dbReference type="AlphaFoldDB" id="A0AAW1Q281"/>
<evidence type="ECO:0000256" key="10">
    <source>
        <dbReference type="SAM" id="MobiDB-lite"/>
    </source>
</evidence>
<keyword evidence="8" id="KW-0479">Metal-binding</keyword>
<dbReference type="PROSITE" id="PS50089">
    <property type="entry name" value="ZF_RING_2"/>
    <property type="match status" value="1"/>
</dbReference>
<protein>
    <recommendedName>
        <fullName evidence="11">RING-type domain-containing protein</fullName>
    </recommendedName>
</protein>
<dbReference type="PANTHER" id="PTHR11024:SF3">
    <property type="entry name" value="NUCLEOPORIN SEH1"/>
    <property type="match status" value="1"/>
</dbReference>
<comment type="caution">
    <text evidence="12">The sequence shown here is derived from an EMBL/GenBank/DDBJ whole genome shotgun (WGS) entry which is preliminary data.</text>
</comment>
<dbReference type="InterPro" id="IPR013083">
    <property type="entry name" value="Znf_RING/FYVE/PHD"/>
</dbReference>
<keyword evidence="7" id="KW-0539">Nucleus</keyword>
<dbReference type="Pfam" id="PF00400">
    <property type="entry name" value="WD40"/>
    <property type="match status" value="2"/>
</dbReference>
<gene>
    <name evidence="12" type="ORF">WJX72_008201</name>
</gene>
<dbReference type="InterPro" id="IPR015943">
    <property type="entry name" value="WD40/YVTN_repeat-like_dom_sf"/>
</dbReference>
<keyword evidence="8" id="KW-0863">Zinc-finger</keyword>
<evidence type="ECO:0000259" key="11">
    <source>
        <dbReference type="PROSITE" id="PS50089"/>
    </source>
</evidence>
<dbReference type="CDD" id="cd16454">
    <property type="entry name" value="RING-H2_PA-TM-RING"/>
    <property type="match status" value="1"/>
</dbReference>
<feature type="compositionally biased region" description="Low complexity" evidence="10">
    <location>
        <begin position="275"/>
        <end position="284"/>
    </location>
</feature>
<evidence type="ECO:0000256" key="9">
    <source>
        <dbReference type="PROSITE-ProRule" id="PRU00221"/>
    </source>
</evidence>
<dbReference type="GO" id="GO:0005198">
    <property type="term" value="F:structural molecule activity"/>
    <property type="evidence" value="ECO:0007669"/>
    <property type="project" value="InterPro"/>
</dbReference>
<comment type="similarity">
    <text evidence="2">Belongs to the WD repeat SEC13 family.</text>
</comment>
<comment type="subcellular location">
    <subcellularLocation>
        <location evidence="1">Nucleus envelope</location>
    </subcellularLocation>
</comment>
<feature type="repeat" description="WD" evidence="9">
    <location>
        <begin position="661"/>
        <end position="692"/>
    </location>
</feature>
<proteinExistence type="inferred from homology"/>
<name>A0AAW1Q281_9CHLO</name>
<dbReference type="InterPro" id="IPR001680">
    <property type="entry name" value="WD40_rpt"/>
</dbReference>
<feature type="domain" description="RING-type" evidence="11">
    <location>
        <begin position="214"/>
        <end position="255"/>
    </location>
</feature>
<evidence type="ECO:0000256" key="3">
    <source>
        <dbReference type="ARBA" id="ARBA00022448"/>
    </source>
</evidence>
<dbReference type="Gene3D" id="3.30.40.10">
    <property type="entry name" value="Zinc/RING finger domain, C3HC4 (zinc finger)"/>
    <property type="match status" value="1"/>
</dbReference>
<dbReference type="PROSITE" id="PS50082">
    <property type="entry name" value="WD_REPEATS_2"/>
    <property type="match status" value="1"/>
</dbReference>
<sequence length="721" mass="75360">MASRQTLSCYSCSGRFPAEPPQYSNAGEIMCPGCNSEFIELVDEPVQAPDNNARQQGAGQGAPPFTQFATPSGNVTVQVTSTLFPLAVGGAGPIPLGGLPAGHPLAVLFQQLFEGAGGASFGDFAGNNRWEAILEQLMQAHQPQFVATDPATLEALPRLPVAAAQASTPAAEGPASATAPAAEASAAADASTGSRPAATAGVAAFACCKAGEPCSVCHDEFAEGGEVVQLPCKHCYHEDCIIPWLKTHNTCPVCRAALPADPNPPRRAPEERDAGAAPANAHVHAQQRPGNPRPAGLFDWLGLNAGPQAGGSQDGDAGGHRQAFLAELEEHIGPVDPPGLGAMSWASYVPRGAAGRPAQGAAAGSGAARASRAAANATSLAPRIPGLMSPRELDIMAAQIDDASRLADSILQLSEQAEDVSYSFCGNRLAGVQGSILAVYERGGASQLWARTEWQDPDGREQQKVCWAHHEYGQLLASCSTDGTVSIWEEQLSTDQQSSWRRLAILQDSRAAITDICFAPKAQGLRLAACSADGFVRFYQPSQGLSEQAWSLENDLQAGTSSRGGCTSLCWRPASGDAIPPLLAVGTSFGAKVWMARPALGDWVVAADLSGSEATAIVSDVAWARSTGQPSELLAVAAGSSVHVWSLRGKADGMEAECIAQLKHAAPVWKLDWNMLGNWLAASSEDSQVSLWRRGLAGDWKLTSRLVAQPPDRDGDEYVMV</sequence>
<evidence type="ECO:0000256" key="6">
    <source>
        <dbReference type="ARBA" id="ARBA00022927"/>
    </source>
</evidence>
<evidence type="ECO:0000256" key="5">
    <source>
        <dbReference type="ARBA" id="ARBA00022737"/>
    </source>
</evidence>
<keyword evidence="6" id="KW-0653">Protein transport</keyword>
<evidence type="ECO:0000256" key="1">
    <source>
        <dbReference type="ARBA" id="ARBA00004259"/>
    </source>
</evidence>
<dbReference type="InterPro" id="IPR037363">
    <property type="entry name" value="Sec13/Seh1_fam"/>
</dbReference>
<dbReference type="GO" id="GO:0035859">
    <property type="term" value="C:Seh1-associated complex"/>
    <property type="evidence" value="ECO:0007669"/>
    <property type="project" value="TreeGrafter"/>
</dbReference>
<evidence type="ECO:0000256" key="8">
    <source>
        <dbReference type="PROSITE-ProRule" id="PRU00175"/>
    </source>
</evidence>
<evidence type="ECO:0000256" key="4">
    <source>
        <dbReference type="ARBA" id="ARBA00022574"/>
    </source>
</evidence>
<dbReference type="EMBL" id="JALJOR010000007">
    <property type="protein sequence ID" value="KAK9814583.1"/>
    <property type="molecule type" value="Genomic_DNA"/>
</dbReference>
<dbReference type="Proteomes" id="UP001489004">
    <property type="component" value="Unassembled WGS sequence"/>
</dbReference>
<dbReference type="GO" id="GO:0031080">
    <property type="term" value="C:nuclear pore outer ring"/>
    <property type="evidence" value="ECO:0007669"/>
    <property type="project" value="TreeGrafter"/>
</dbReference>
<dbReference type="SMART" id="SM00320">
    <property type="entry name" value="WD40"/>
    <property type="match status" value="4"/>
</dbReference>
<dbReference type="InterPro" id="IPR036322">
    <property type="entry name" value="WD40_repeat_dom_sf"/>
</dbReference>
<organism evidence="12 13">
    <name type="scientific">[Myrmecia] bisecta</name>
    <dbReference type="NCBI Taxonomy" id="41462"/>
    <lineage>
        <taxon>Eukaryota</taxon>
        <taxon>Viridiplantae</taxon>
        <taxon>Chlorophyta</taxon>
        <taxon>core chlorophytes</taxon>
        <taxon>Trebouxiophyceae</taxon>
        <taxon>Trebouxiales</taxon>
        <taxon>Trebouxiaceae</taxon>
        <taxon>Myrmecia</taxon>
    </lineage>
</organism>
<evidence type="ECO:0000313" key="13">
    <source>
        <dbReference type="Proteomes" id="UP001489004"/>
    </source>
</evidence>
<dbReference type="Gene3D" id="2.130.10.10">
    <property type="entry name" value="YVTN repeat-like/Quinoprotein amine dehydrogenase"/>
    <property type="match status" value="1"/>
</dbReference>
<dbReference type="GO" id="GO:1904263">
    <property type="term" value="P:positive regulation of TORC1 signaling"/>
    <property type="evidence" value="ECO:0007669"/>
    <property type="project" value="TreeGrafter"/>
</dbReference>
<evidence type="ECO:0000256" key="7">
    <source>
        <dbReference type="ARBA" id="ARBA00023242"/>
    </source>
</evidence>
<evidence type="ECO:0000313" key="12">
    <source>
        <dbReference type="EMBL" id="KAK9814583.1"/>
    </source>
</evidence>
<dbReference type="PANTHER" id="PTHR11024">
    <property type="entry name" value="NUCLEAR PORE COMPLEX PROTEIN SEC13 / SEH1 FAMILY MEMBER"/>
    <property type="match status" value="1"/>
</dbReference>
<evidence type="ECO:0000256" key="2">
    <source>
        <dbReference type="ARBA" id="ARBA00010102"/>
    </source>
</evidence>
<dbReference type="SUPFAM" id="SSF57850">
    <property type="entry name" value="RING/U-box"/>
    <property type="match status" value="1"/>
</dbReference>
<feature type="region of interest" description="Disordered" evidence="10">
    <location>
        <begin position="260"/>
        <end position="319"/>
    </location>
</feature>